<reference evidence="3" key="1">
    <citation type="submission" date="2021-04" db="EMBL/GenBank/DDBJ databases">
        <title>Genome based classification of Actinospica acidithermotolerans sp. nov., an actinobacterium isolated from an Indonesian hot spring.</title>
        <authorList>
            <person name="Kusuma A.B."/>
            <person name="Putra K.E."/>
            <person name="Nafisah S."/>
            <person name="Loh J."/>
            <person name="Nouioui I."/>
            <person name="Goodfellow M."/>
        </authorList>
    </citation>
    <scope>NUCLEOTIDE SEQUENCE</scope>
    <source>
        <strain evidence="3">DSM 45618</strain>
    </source>
</reference>
<protein>
    <submittedName>
        <fullName evidence="3">Uncharacterized protein</fullName>
    </submittedName>
</protein>
<keyword evidence="2" id="KW-1133">Transmembrane helix</keyword>
<feature type="transmembrane region" description="Helical" evidence="2">
    <location>
        <begin position="40"/>
        <end position="65"/>
    </location>
</feature>
<keyword evidence="2" id="KW-0472">Membrane</keyword>
<evidence type="ECO:0000313" key="4">
    <source>
        <dbReference type="Proteomes" id="UP000677913"/>
    </source>
</evidence>
<dbReference type="Proteomes" id="UP000677913">
    <property type="component" value="Unassembled WGS sequence"/>
</dbReference>
<dbReference type="RefSeq" id="WP_211469827.1">
    <property type="nucleotide sequence ID" value="NZ_JAGSXH010000085.1"/>
</dbReference>
<dbReference type="AlphaFoldDB" id="A0A8J8BEE9"/>
<organism evidence="3 4">
    <name type="scientific">Actinocrinis puniceicyclus</name>
    <dbReference type="NCBI Taxonomy" id="977794"/>
    <lineage>
        <taxon>Bacteria</taxon>
        <taxon>Bacillati</taxon>
        <taxon>Actinomycetota</taxon>
        <taxon>Actinomycetes</taxon>
        <taxon>Catenulisporales</taxon>
        <taxon>Actinospicaceae</taxon>
        <taxon>Actinocrinis</taxon>
    </lineage>
</organism>
<feature type="region of interest" description="Disordered" evidence="1">
    <location>
        <begin position="1"/>
        <end position="34"/>
    </location>
</feature>
<accession>A0A8J8BEE9</accession>
<sequence>MSTEGDDELGRPRYQPPAGAVPAAGHRGIPPAPGSVRKTAPAAVVAMAFATVGWLLPVLGGLMAVRRARAALHQIEASGGALDGMPLAVWARRLGWLYVIVWSAVLLYLALHIYIDITNVMVTVK</sequence>
<comment type="caution">
    <text evidence="3">The sequence shown here is derived from an EMBL/GenBank/DDBJ whole genome shotgun (WGS) entry which is preliminary data.</text>
</comment>
<dbReference type="EMBL" id="JAGSXH010000085">
    <property type="protein sequence ID" value="MBS2965470.1"/>
    <property type="molecule type" value="Genomic_DNA"/>
</dbReference>
<gene>
    <name evidence="3" type="ORF">KGA66_20630</name>
</gene>
<evidence type="ECO:0000256" key="2">
    <source>
        <dbReference type="SAM" id="Phobius"/>
    </source>
</evidence>
<keyword evidence="2" id="KW-0812">Transmembrane</keyword>
<keyword evidence="4" id="KW-1185">Reference proteome</keyword>
<proteinExistence type="predicted"/>
<evidence type="ECO:0000256" key="1">
    <source>
        <dbReference type="SAM" id="MobiDB-lite"/>
    </source>
</evidence>
<evidence type="ECO:0000313" key="3">
    <source>
        <dbReference type="EMBL" id="MBS2965470.1"/>
    </source>
</evidence>
<feature type="transmembrane region" description="Helical" evidence="2">
    <location>
        <begin position="95"/>
        <end position="115"/>
    </location>
</feature>
<name>A0A8J8BEE9_9ACTN</name>